<dbReference type="InterPro" id="IPR033433">
    <property type="entry name" value="GtaA_N"/>
</dbReference>
<dbReference type="Pfam" id="PF16334">
    <property type="entry name" value="DUF4964"/>
    <property type="match status" value="1"/>
</dbReference>
<dbReference type="SUPFAM" id="SSF48208">
    <property type="entry name" value="Six-hairpin glycosidases"/>
    <property type="match status" value="1"/>
</dbReference>
<dbReference type="AlphaFoldDB" id="A0A6M1RZG8"/>
<dbReference type="Proteomes" id="UP000477311">
    <property type="component" value="Unassembled WGS sequence"/>
</dbReference>
<evidence type="ECO:0000259" key="3">
    <source>
        <dbReference type="Pfam" id="PF17168"/>
    </source>
</evidence>
<dbReference type="EMBL" id="JAAKYA010000082">
    <property type="protein sequence ID" value="NGO40152.1"/>
    <property type="molecule type" value="Genomic_DNA"/>
</dbReference>
<keyword evidence="5" id="KW-1185">Reference proteome</keyword>
<dbReference type="InterPro" id="IPR032515">
    <property type="entry name" value="DUF4964"/>
</dbReference>
<comment type="caution">
    <text evidence="4">The sequence shown here is derived from an EMBL/GenBank/DDBJ whole genome shotgun (WGS) entry which is preliminary data.</text>
</comment>
<evidence type="ECO:0000259" key="1">
    <source>
        <dbReference type="Pfam" id="PF16334"/>
    </source>
</evidence>
<name>A0A6M1RZG8_9BACT</name>
<evidence type="ECO:0000259" key="2">
    <source>
        <dbReference type="Pfam" id="PF16335"/>
    </source>
</evidence>
<evidence type="ECO:0000313" key="5">
    <source>
        <dbReference type="Proteomes" id="UP000477311"/>
    </source>
</evidence>
<dbReference type="Pfam" id="PF17168">
    <property type="entry name" value="DUF5127"/>
    <property type="match status" value="1"/>
</dbReference>
<dbReference type="InterPro" id="IPR032514">
    <property type="entry name" value="GtaA_central"/>
</dbReference>
<accession>A0A6M1RZG8</accession>
<organism evidence="4 5">
    <name type="scientific">Limisphaera ngatamarikiensis</name>
    <dbReference type="NCBI Taxonomy" id="1324935"/>
    <lineage>
        <taxon>Bacteria</taxon>
        <taxon>Pseudomonadati</taxon>
        <taxon>Verrucomicrobiota</taxon>
        <taxon>Verrucomicrobiia</taxon>
        <taxon>Limisphaerales</taxon>
        <taxon>Limisphaeraceae</taxon>
        <taxon>Limisphaera</taxon>
    </lineage>
</organism>
<feature type="domain" description="Glutaminase A central" evidence="2">
    <location>
        <begin position="333"/>
        <end position="676"/>
    </location>
</feature>
<dbReference type="InterPro" id="IPR008928">
    <property type="entry name" value="6-hairpin_glycosidase_sf"/>
</dbReference>
<dbReference type="Gene3D" id="2.60.120.260">
    <property type="entry name" value="Galactose-binding domain-like"/>
    <property type="match status" value="1"/>
</dbReference>
<dbReference type="SUPFAM" id="SSF49785">
    <property type="entry name" value="Galactose-binding domain-like"/>
    <property type="match status" value="1"/>
</dbReference>
<feature type="domain" description="Glutaminase A N-terminal" evidence="3">
    <location>
        <begin position="99"/>
        <end position="327"/>
    </location>
</feature>
<dbReference type="PANTHER" id="PTHR31987:SF1">
    <property type="entry name" value="GLUTAMINASE A"/>
    <property type="match status" value="1"/>
</dbReference>
<evidence type="ECO:0000313" key="4">
    <source>
        <dbReference type="EMBL" id="NGO40152.1"/>
    </source>
</evidence>
<gene>
    <name evidence="4" type="ORF">G4L39_12220</name>
</gene>
<feature type="domain" description="DUF4964" evidence="1">
    <location>
        <begin position="18"/>
        <end position="83"/>
    </location>
</feature>
<sequence length="858" mass="97059">MDPDLIAEAARKLYTPPVKRVSRRDELIPPATPLVAHDPYFSIWSPADELTGADTVHWTGRPHRLTGLIKIDNRVWRFLGASPARVPALTQTGLEVLPTRTRYTFEGGGIRLHLTFLTPALPMDVDILSRPVTYVTFDLASTDGRSHTVALYFDASAELTVNEPEQTVTWQRESWETVHAVRVGSVEQPILEKRGDDLRIDWGYLYLAGSANTPGAPAAGPRHEIQELFLRGGRWPTEVAGSAEPVRADRLVVAWNLPVGNVGPRPVRTWLMIAYDDLYSIQYMGHNLRPYWRRNGWEAADLLRAAAAEFESLERRCEAFDRELMADLEKVGGPAYARMAALAYRQCFAAGKFVADANGQPLQFCKENHSNGCIGTADVFYPMSPQFLLFGSTLAKSFLVPYLNYAASERWKFPFAPHDLGTYPHANGQVYGGGEHSEENQMPVEECGNALILVAAVARIDRDARFALPYWSRLEQWAAYLKEKGYDPENQLCTDDFAGHLAHNVNLSAKAIIGLGAFGQLCALRGDRARAEEYLTTARNFARRWVQEADDGDHYRLAFDRPGTWSQKYNLIWDRILGLNLFPEEVFQKEVAFYRKVQNRYGLPLDNRRDYTKLDWIFWSATLSRNPADFLALTEPVWRFLNETPDRVPMTDWYDTKTARRVGFTARPVVGALFAPMLYEPQLWEKWAARDQTRATNWAPMPVPPRIIPVVPAADTQPATWRYTTSRPGPDWYQPGFDDSQWKEGRGGFGTPGTPGAHIGTVWNTPRIWLRREIELPAEGLDQLQLWIHHDEDAEVYLNGQLIGRFRGYVTSYFNRALNPQARAALKPGKNLLAITCRQTVGGQYIDAGFVRVEFAPK</sequence>
<dbReference type="Pfam" id="PF16335">
    <property type="entry name" value="GtaA_6_Hairpin"/>
    <property type="match status" value="1"/>
</dbReference>
<protein>
    <submittedName>
        <fullName evidence="4">DUF4965 domain-containing protein</fullName>
    </submittedName>
</protein>
<reference evidence="4 5" key="1">
    <citation type="submission" date="2020-02" db="EMBL/GenBank/DDBJ databases">
        <title>Draft genome sequence of Limisphaera ngatamarikiensis NGM72.4T, a thermophilic Verrucomicrobia grouped in subdivision 3.</title>
        <authorList>
            <person name="Carere C.R."/>
            <person name="Steen J."/>
            <person name="Hugenholtz P."/>
            <person name="Stott M.B."/>
        </authorList>
    </citation>
    <scope>NUCLEOTIDE SEQUENCE [LARGE SCALE GENOMIC DNA]</scope>
    <source>
        <strain evidence="4 5">NGM72.4</strain>
    </source>
</reference>
<dbReference type="InterPro" id="IPR008979">
    <property type="entry name" value="Galactose-bd-like_sf"/>
</dbReference>
<dbReference type="PANTHER" id="PTHR31987">
    <property type="entry name" value="GLUTAMINASE A-RELATED"/>
    <property type="match status" value="1"/>
</dbReference>
<dbReference type="GO" id="GO:0005975">
    <property type="term" value="P:carbohydrate metabolic process"/>
    <property type="evidence" value="ECO:0007669"/>
    <property type="project" value="InterPro"/>
</dbReference>
<proteinExistence type="predicted"/>
<dbReference type="InterPro" id="IPR052743">
    <property type="entry name" value="Glutaminase_GtaA"/>
</dbReference>